<comment type="subcellular location">
    <subcellularLocation>
        <location evidence="1">Nucleus</location>
        <location evidence="1">Nucleolus</location>
    </subcellularLocation>
</comment>
<dbReference type="GO" id="GO:0006364">
    <property type="term" value="P:rRNA processing"/>
    <property type="evidence" value="ECO:0007669"/>
    <property type="project" value="InterPro"/>
</dbReference>
<dbReference type="PANTHER" id="PTHR14150:SF12">
    <property type="entry name" value="U3 SMALL NUCLEOLAR RNA-ASSOCIATED PROTEIN 14 HOMOLOG A"/>
    <property type="match status" value="1"/>
</dbReference>
<reference evidence="6" key="1">
    <citation type="submission" date="2016-01" db="EMBL/GenBank/DDBJ databases">
        <title>Reference transcriptome for the parasite Schistocephalus solidus: insights into the molecular evolution of parasitism.</title>
        <authorList>
            <person name="Hebert F.O."/>
            <person name="Grambauer S."/>
            <person name="Barber I."/>
            <person name="Landry C.R."/>
            <person name="Aubin-Horth N."/>
        </authorList>
    </citation>
    <scope>NUCLEOTIDE SEQUENCE</scope>
</reference>
<sequence length="540" mass="61853">MANLPALPDASVWGLLKLKAGNKNKQAQKLEQIQKESAPLETPDVIKTTRNKRRLQYNLIRQQLDLWKGPVHKNRLTDQLIFPLPNNAVQFSTSKEAREEKHMKEIEAASLDTSDIRGLLFSALYKNNATVPSDLDKEQAADLELARKMCIKASDQMKRRLREVAALRKAKIQNRIKSKNYHRRMKRRSMKEFEKEIVLLRQNNPKAFAERLLEVEKSRARERASLRHKRGGKFAKLQRIRAKYDKEAREAVAQMHDRGIELTRRRVAGNDDDDDSDAMSLADLSSEEEDASENEVSDASDMEEDHLPAVPPHLVGWWAKVEEQKTPEKPEDIPAPQVSTLLSTLASDDLLSRTEKKGTGEVSSATADLDPSDEQFFSALQEACGEDSALTKQFEKEKHEIEEEEAPKDVDPFIPGWNRWTGPGTEAQDEVLRKRFLVKAPKRKRKDARRTKVIIRERVNTDLKKHLVKRIPFPYSTPEQFEAAIEQPVSREWTTESAHRELTKPKVILKAGRVIKPIDKSCAILREKDVLRLKTGKRNV</sequence>
<evidence type="ECO:0000313" key="6">
    <source>
        <dbReference type="EMBL" id="JAP56053.1"/>
    </source>
</evidence>
<feature type="region of interest" description="Disordered" evidence="5">
    <location>
        <begin position="263"/>
        <end position="309"/>
    </location>
</feature>
<feature type="region of interest" description="Disordered" evidence="5">
    <location>
        <begin position="351"/>
        <end position="370"/>
    </location>
</feature>
<dbReference type="PANTHER" id="PTHR14150">
    <property type="entry name" value="U3 SMALL NUCLEOLAR RNA-ASSOCIATED PROTEIN 14"/>
    <property type="match status" value="1"/>
</dbReference>
<protein>
    <submittedName>
        <fullName evidence="6">U3 small nucleolar RNA-associated protein 14 homolog A</fullName>
    </submittedName>
</protein>
<keyword evidence="3" id="KW-0597">Phosphoprotein</keyword>
<proteinExistence type="inferred from homology"/>
<evidence type="ECO:0000256" key="5">
    <source>
        <dbReference type="SAM" id="MobiDB-lite"/>
    </source>
</evidence>
<keyword evidence="4" id="KW-0539">Nucleus</keyword>
<comment type="similarity">
    <text evidence="2">Belongs to the UTP14 family.</text>
</comment>
<dbReference type="Pfam" id="PF04615">
    <property type="entry name" value="Utp14"/>
    <property type="match status" value="2"/>
</dbReference>
<evidence type="ECO:0000256" key="2">
    <source>
        <dbReference type="ARBA" id="ARBA00007774"/>
    </source>
</evidence>
<evidence type="ECO:0000256" key="1">
    <source>
        <dbReference type="ARBA" id="ARBA00004604"/>
    </source>
</evidence>
<gene>
    <name evidence="6" type="primary">UT14A</name>
    <name evidence="6" type="ORF">TR87213</name>
</gene>
<dbReference type="InterPro" id="IPR006709">
    <property type="entry name" value="SSU_processome_Utp14"/>
</dbReference>
<organism evidence="6">
    <name type="scientific">Schistocephalus solidus</name>
    <name type="common">Tapeworm</name>
    <dbReference type="NCBI Taxonomy" id="70667"/>
    <lineage>
        <taxon>Eukaryota</taxon>
        <taxon>Metazoa</taxon>
        <taxon>Spiralia</taxon>
        <taxon>Lophotrochozoa</taxon>
        <taxon>Platyhelminthes</taxon>
        <taxon>Cestoda</taxon>
        <taxon>Eucestoda</taxon>
        <taxon>Diphyllobothriidea</taxon>
        <taxon>Diphyllobothriidae</taxon>
        <taxon>Schistocephalus</taxon>
    </lineage>
</organism>
<feature type="compositionally biased region" description="Acidic residues" evidence="5">
    <location>
        <begin position="285"/>
        <end position="304"/>
    </location>
</feature>
<dbReference type="EMBL" id="GEEE01007172">
    <property type="protein sequence ID" value="JAP56053.1"/>
    <property type="molecule type" value="Transcribed_RNA"/>
</dbReference>
<dbReference type="GO" id="GO:0032040">
    <property type="term" value="C:small-subunit processome"/>
    <property type="evidence" value="ECO:0007669"/>
    <property type="project" value="InterPro"/>
</dbReference>
<accession>A0A0X3PW33</accession>
<evidence type="ECO:0000256" key="4">
    <source>
        <dbReference type="ARBA" id="ARBA00023242"/>
    </source>
</evidence>
<evidence type="ECO:0000256" key="3">
    <source>
        <dbReference type="ARBA" id="ARBA00022553"/>
    </source>
</evidence>
<name>A0A0X3PW33_SCHSO</name>
<dbReference type="AlphaFoldDB" id="A0A0X3PW33"/>